<keyword evidence="8 9" id="KW-0472">Membrane</keyword>
<dbReference type="InterPro" id="IPR000326">
    <property type="entry name" value="PAP2/HPO"/>
</dbReference>
<evidence type="ECO:0000256" key="2">
    <source>
        <dbReference type="ARBA" id="ARBA00022475"/>
    </source>
</evidence>
<dbReference type="UniPathway" id="UPA00665"/>
<dbReference type="SMART" id="SM00014">
    <property type="entry name" value="acidPPc"/>
    <property type="match status" value="1"/>
</dbReference>
<evidence type="ECO:0000256" key="4">
    <source>
        <dbReference type="ARBA" id="ARBA00022692"/>
    </source>
</evidence>
<proteinExistence type="inferred from homology"/>
<dbReference type="PRINTS" id="PR00781">
    <property type="entry name" value="LIPOSIGPTASE"/>
</dbReference>
<dbReference type="CDD" id="cd01610">
    <property type="entry name" value="PAP2_like"/>
    <property type="match status" value="1"/>
</dbReference>
<gene>
    <name evidence="11" type="primary">lspA_2</name>
    <name evidence="9" type="synonym">lspA</name>
    <name evidence="11" type="ORF">BN948_05033</name>
</gene>
<sequence>MNWKAILYDWGGLNSALFQLVYEATPPILIPLAWIFSNVLGNYWTAPLVMLGLWAWSRSTAAADHALAIRRQLLQFVIGFGIAIAIASILKFWLDFPRPAAVFGHLNHVLGTVEEHYSLPSGHSTYAALVAGALWPLTGVRHRLALVAYVVLVGWSRIAAGMHFPADVLAGWGIASGSLALAGSLLTMLASAWRLTRLRAIGIWYGLAAAVLFGDQVAKAAVSLFFGYGDQVAVTPFFNLVHLKNNGAAFSLLAGAGSWARFGFAALALGVSIWLIRLLRQGVSKWEGVGYSLILGGALGNAVDRLLRGAVVDFLDFHWHGAHWPAFNLADVAISLGAICLLSATMHQGKRDVAVSGQIPMKTP</sequence>
<reference evidence="12" key="2">
    <citation type="submission" date="2014-11" db="EMBL/GenBank/DDBJ databases">
        <title>Draft genome sequence of Hydrogenophaga intermedia S1.</title>
        <authorList>
            <person name="Gan H.M."/>
            <person name="Chew T.H."/>
            <person name="Stolz A."/>
        </authorList>
    </citation>
    <scope>NUCLEOTIDE SEQUENCE [LARGE SCALE GENOMIC DNA]</scope>
    <source>
        <strain evidence="12">S1</strain>
    </source>
</reference>
<keyword evidence="11" id="KW-0449">Lipoprotein</keyword>
<keyword evidence="12" id="KW-1185">Reference proteome</keyword>
<feature type="active site" evidence="9">
    <location>
        <position position="331"/>
    </location>
</feature>
<name>A0A1L1PL16_HYDIT</name>
<evidence type="ECO:0000256" key="9">
    <source>
        <dbReference type="HAMAP-Rule" id="MF_00161"/>
    </source>
</evidence>
<keyword evidence="4 9" id="KW-0812">Transmembrane</keyword>
<evidence type="ECO:0000256" key="5">
    <source>
        <dbReference type="ARBA" id="ARBA00022750"/>
    </source>
</evidence>
<feature type="transmembrane region" description="Helical" evidence="9">
    <location>
        <begin position="73"/>
        <end position="94"/>
    </location>
</feature>
<feature type="transmembrane region" description="Helical" evidence="9">
    <location>
        <begin position="288"/>
        <end position="307"/>
    </location>
</feature>
<comment type="pathway">
    <text evidence="9">Protein modification; lipoprotein biosynthesis (signal peptide cleavage).</text>
</comment>
<dbReference type="PANTHER" id="PTHR33695">
    <property type="entry name" value="LIPOPROTEIN SIGNAL PEPTIDASE"/>
    <property type="match status" value="1"/>
</dbReference>
<dbReference type="GO" id="GO:0005886">
    <property type="term" value="C:plasma membrane"/>
    <property type="evidence" value="ECO:0007669"/>
    <property type="project" value="UniProtKB-SubCell"/>
</dbReference>
<comment type="caution">
    <text evidence="9">Lacks conserved residue(s) required for the propagation of feature annotation.</text>
</comment>
<dbReference type="InterPro" id="IPR001872">
    <property type="entry name" value="Peptidase_A8"/>
</dbReference>
<dbReference type="Proteomes" id="UP000028878">
    <property type="component" value="Unassembled WGS sequence"/>
</dbReference>
<evidence type="ECO:0000256" key="3">
    <source>
        <dbReference type="ARBA" id="ARBA00022670"/>
    </source>
</evidence>
<feature type="transmembrane region" description="Helical" evidence="9">
    <location>
        <begin position="327"/>
        <end position="344"/>
    </location>
</feature>
<dbReference type="EC" id="3.4.23.36" evidence="9"/>
<comment type="subcellular location">
    <subcellularLocation>
        <location evidence="9">Cell membrane</location>
        <topology evidence="9">Multi-pass membrane protein</topology>
    </subcellularLocation>
</comment>
<dbReference type="GO" id="GO:0004190">
    <property type="term" value="F:aspartic-type endopeptidase activity"/>
    <property type="evidence" value="ECO:0007669"/>
    <property type="project" value="UniProtKB-UniRule"/>
</dbReference>
<keyword evidence="7 9" id="KW-1133">Transmembrane helix</keyword>
<dbReference type="PROSITE" id="PS00855">
    <property type="entry name" value="SPASE_II"/>
    <property type="match status" value="1"/>
</dbReference>
<keyword evidence="3 9" id="KW-0645">Protease</keyword>
<keyword evidence="6 9" id="KW-0378">Hydrolase</keyword>
<dbReference type="NCBIfam" id="TIGR00077">
    <property type="entry name" value="lspA"/>
    <property type="match status" value="1"/>
</dbReference>
<dbReference type="Pfam" id="PF01252">
    <property type="entry name" value="Peptidase_A8"/>
    <property type="match status" value="1"/>
</dbReference>
<feature type="transmembrane region" description="Helical" evidence="9">
    <location>
        <begin position="28"/>
        <end position="53"/>
    </location>
</feature>
<comment type="function">
    <text evidence="9">This protein specifically catalyzes the removal of signal peptides from prolipoproteins.</text>
</comment>
<feature type="transmembrane region" description="Helical" evidence="9">
    <location>
        <begin position="248"/>
        <end position="276"/>
    </location>
</feature>
<dbReference type="RefSeq" id="WP_009518528.1">
    <property type="nucleotide sequence ID" value="NZ_CCAE010000099.1"/>
</dbReference>
<feature type="transmembrane region" description="Helical" evidence="9">
    <location>
        <begin position="170"/>
        <end position="190"/>
    </location>
</feature>
<keyword evidence="5 9" id="KW-0064">Aspartyl protease</keyword>
<evidence type="ECO:0000256" key="1">
    <source>
        <dbReference type="ARBA" id="ARBA00006139"/>
    </source>
</evidence>
<protein>
    <recommendedName>
        <fullName evidence="9">Lipoprotein signal peptidase</fullName>
        <ecNumber evidence="9">3.4.23.36</ecNumber>
    </recommendedName>
    <alternativeName>
        <fullName evidence="9">Prolipoprotein signal peptidase</fullName>
    </alternativeName>
    <alternativeName>
        <fullName evidence="9">Signal peptidase II</fullName>
        <shortName evidence="9">SPase II</shortName>
    </alternativeName>
</protein>
<dbReference type="Gene3D" id="1.20.144.10">
    <property type="entry name" value="Phosphatidic acid phosphatase type 2/haloperoxidase"/>
    <property type="match status" value="1"/>
</dbReference>
<organism evidence="11 12">
    <name type="scientific">Hydrogenophaga intermedia</name>
    <dbReference type="NCBI Taxonomy" id="65786"/>
    <lineage>
        <taxon>Bacteria</taxon>
        <taxon>Pseudomonadati</taxon>
        <taxon>Pseudomonadota</taxon>
        <taxon>Betaproteobacteria</taxon>
        <taxon>Burkholderiales</taxon>
        <taxon>Comamonadaceae</taxon>
        <taxon>Hydrogenophaga</taxon>
    </lineage>
</organism>
<evidence type="ECO:0000256" key="7">
    <source>
        <dbReference type="ARBA" id="ARBA00022989"/>
    </source>
</evidence>
<evidence type="ECO:0000313" key="11">
    <source>
        <dbReference type="EMBL" id="CDN90588.1"/>
    </source>
</evidence>
<evidence type="ECO:0000256" key="6">
    <source>
        <dbReference type="ARBA" id="ARBA00022801"/>
    </source>
</evidence>
<keyword evidence="2 9" id="KW-1003">Cell membrane</keyword>
<dbReference type="InterPro" id="IPR036938">
    <property type="entry name" value="PAP2/HPO_sf"/>
</dbReference>
<dbReference type="AlphaFoldDB" id="A0A1L1PL16"/>
<dbReference type="Pfam" id="PF01569">
    <property type="entry name" value="PAP2"/>
    <property type="match status" value="1"/>
</dbReference>
<reference evidence="12" key="1">
    <citation type="submission" date="2014-02" db="EMBL/GenBank/DDBJ databases">
        <authorList>
            <person name="Gan H."/>
        </authorList>
    </citation>
    <scope>NUCLEOTIDE SEQUENCE [LARGE SCALE GENOMIC DNA]</scope>
    <source>
        <strain evidence="12">S1</strain>
    </source>
</reference>
<dbReference type="PANTHER" id="PTHR33695:SF1">
    <property type="entry name" value="LIPOPROTEIN SIGNAL PEPTIDASE"/>
    <property type="match status" value="1"/>
</dbReference>
<feature type="domain" description="Phosphatidic acid phosphatase type 2/haloperoxidase" evidence="10">
    <location>
        <begin position="73"/>
        <end position="183"/>
    </location>
</feature>
<dbReference type="HAMAP" id="MF_00161">
    <property type="entry name" value="LspA"/>
    <property type="match status" value="1"/>
</dbReference>
<evidence type="ECO:0000256" key="8">
    <source>
        <dbReference type="ARBA" id="ARBA00023136"/>
    </source>
</evidence>
<feature type="active site" evidence="9">
    <location>
        <position position="313"/>
    </location>
</feature>
<feature type="transmembrane region" description="Helical" evidence="9">
    <location>
        <begin position="202"/>
        <end position="228"/>
    </location>
</feature>
<comment type="catalytic activity">
    <reaction evidence="9">
        <text>Release of signal peptides from bacterial membrane prolipoproteins. Hydrolyzes -Xaa-Yaa-Zaa-|-(S,diacylglyceryl)Cys-, in which Xaa is hydrophobic (preferably Leu), and Yaa (Ala or Ser) and Zaa (Gly or Ala) have small, neutral side chains.</text>
        <dbReference type="EC" id="3.4.23.36"/>
    </reaction>
</comment>
<evidence type="ECO:0000313" key="12">
    <source>
        <dbReference type="Proteomes" id="UP000028878"/>
    </source>
</evidence>
<feature type="transmembrane region" description="Helical" evidence="9">
    <location>
        <begin position="144"/>
        <end position="164"/>
    </location>
</feature>
<dbReference type="GO" id="GO:0006508">
    <property type="term" value="P:proteolysis"/>
    <property type="evidence" value="ECO:0007669"/>
    <property type="project" value="UniProtKB-KW"/>
</dbReference>
<accession>A0A1L1PL16</accession>
<comment type="similarity">
    <text evidence="1 9">Belongs to the peptidase A8 family.</text>
</comment>
<dbReference type="EMBL" id="CCAE010000099">
    <property type="protein sequence ID" value="CDN90588.1"/>
    <property type="molecule type" value="Genomic_DNA"/>
</dbReference>
<evidence type="ECO:0000259" key="10">
    <source>
        <dbReference type="SMART" id="SM00014"/>
    </source>
</evidence>
<dbReference type="SUPFAM" id="SSF48317">
    <property type="entry name" value="Acid phosphatase/Vanadium-dependent haloperoxidase"/>
    <property type="match status" value="1"/>
</dbReference>